<reference evidence="8" key="1">
    <citation type="submission" date="2016-10" db="EMBL/GenBank/DDBJ databases">
        <authorList>
            <person name="Varghese N."/>
            <person name="Submissions S."/>
        </authorList>
    </citation>
    <scope>NUCLEOTIDE SEQUENCE [LARGE SCALE GENOMIC DNA]</scope>
    <source>
        <strain evidence="8">CGMCC 1.8946</strain>
    </source>
</reference>
<protein>
    <submittedName>
        <fullName evidence="7">Putative membrane protein</fullName>
    </submittedName>
</protein>
<evidence type="ECO:0000256" key="2">
    <source>
        <dbReference type="ARBA" id="ARBA00022475"/>
    </source>
</evidence>
<feature type="transmembrane region" description="Helical" evidence="6">
    <location>
        <begin position="240"/>
        <end position="262"/>
    </location>
</feature>
<feature type="transmembrane region" description="Helical" evidence="6">
    <location>
        <begin position="92"/>
        <end position="111"/>
    </location>
</feature>
<feature type="transmembrane region" description="Helical" evidence="6">
    <location>
        <begin position="194"/>
        <end position="214"/>
    </location>
</feature>
<gene>
    <name evidence="7" type="ORF">SAMN04487970_102011</name>
</gene>
<dbReference type="InterPro" id="IPR019108">
    <property type="entry name" value="Caa3_assmbl_CtaG-rel"/>
</dbReference>
<feature type="transmembrane region" description="Helical" evidence="6">
    <location>
        <begin position="123"/>
        <end position="141"/>
    </location>
</feature>
<evidence type="ECO:0000256" key="1">
    <source>
        <dbReference type="ARBA" id="ARBA00004651"/>
    </source>
</evidence>
<dbReference type="OrthoDB" id="128422at2"/>
<sequence length="289" mass="33171">MDPTMSHGGHETGPTFAALWSPGFLLLLIVVGVLYTLAVGRWRKDFANSEPVALKQKLWFWFGLALWYAAEGSPLSYYGHHYFFSVHMFQQSILYLVMPPCLLLGLPGWLLRPALKGEAAKRVLRFLTNPLLSLFLFNFIFSMYHIPMIMDALMANATALFVYKIFFLLAAFQMWFPVFCPLPEYNTMSEMKRMAYIFVNGILLTPACALIIFARDPMYAMYAAVPEQLLLLPMLDDQQLGGVIMKIVQEIVYGMALGFTFFRWYRRERKQDDELPDESYFPAGSANRA</sequence>
<feature type="transmembrane region" description="Helical" evidence="6">
    <location>
        <begin position="20"/>
        <end position="38"/>
    </location>
</feature>
<keyword evidence="4 6" id="KW-1133">Transmembrane helix</keyword>
<evidence type="ECO:0000256" key="6">
    <source>
        <dbReference type="SAM" id="Phobius"/>
    </source>
</evidence>
<feature type="transmembrane region" description="Helical" evidence="6">
    <location>
        <begin position="58"/>
        <end position="80"/>
    </location>
</feature>
<evidence type="ECO:0000256" key="4">
    <source>
        <dbReference type="ARBA" id="ARBA00022989"/>
    </source>
</evidence>
<evidence type="ECO:0000256" key="5">
    <source>
        <dbReference type="ARBA" id="ARBA00023136"/>
    </source>
</evidence>
<accession>A0A1G4RVL7</accession>
<feature type="transmembrane region" description="Helical" evidence="6">
    <location>
        <begin position="161"/>
        <end position="182"/>
    </location>
</feature>
<dbReference type="AlphaFoldDB" id="A0A1G4RVL7"/>
<keyword evidence="5 6" id="KW-0472">Membrane</keyword>
<dbReference type="RefSeq" id="WP_090672939.1">
    <property type="nucleotide sequence ID" value="NZ_FMTT01000020.1"/>
</dbReference>
<keyword evidence="2" id="KW-1003">Cell membrane</keyword>
<evidence type="ECO:0000256" key="3">
    <source>
        <dbReference type="ARBA" id="ARBA00022692"/>
    </source>
</evidence>
<evidence type="ECO:0000313" key="7">
    <source>
        <dbReference type="EMBL" id="SCW60914.1"/>
    </source>
</evidence>
<keyword evidence="8" id="KW-1185">Reference proteome</keyword>
<evidence type="ECO:0000313" key="8">
    <source>
        <dbReference type="Proteomes" id="UP000198601"/>
    </source>
</evidence>
<keyword evidence="3 6" id="KW-0812">Transmembrane</keyword>
<name>A0A1G4RVL7_9BACL</name>
<dbReference type="EMBL" id="FMTT01000020">
    <property type="protein sequence ID" value="SCW60914.1"/>
    <property type="molecule type" value="Genomic_DNA"/>
</dbReference>
<proteinExistence type="predicted"/>
<dbReference type="Pfam" id="PF09678">
    <property type="entry name" value="Caa3_CtaG"/>
    <property type="match status" value="1"/>
</dbReference>
<dbReference type="Proteomes" id="UP000198601">
    <property type="component" value="Unassembled WGS sequence"/>
</dbReference>
<comment type="subcellular location">
    <subcellularLocation>
        <location evidence="1">Cell membrane</location>
        <topology evidence="1">Multi-pass membrane protein</topology>
    </subcellularLocation>
</comment>
<dbReference type="STRING" id="624147.SAMN04487970_102011"/>
<dbReference type="GO" id="GO:0005886">
    <property type="term" value="C:plasma membrane"/>
    <property type="evidence" value="ECO:0007669"/>
    <property type="project" value="UniProtKB-SubCell"/>
</dbReference>
<organism evidence="7 8">
    <name type="scientific">Paenibacillus tianmuensis</name>
    <dbReference type="NCBI Taxonomy" id="624147"/>
    <lineage>
        <taxon>Bacteria</taxon>
        <taxon>Bacillati</taxon>
        <taxon>Bacillota</taxon>
        <taxon>Bacilli</taxon>
        <taxon>Bacillales</taxon>
        <taxon>Paenibacillaceae</taxon>
        <taxon>Paenibacillus</taxon>
    </lineage>
</organism>